<accession>A0A8S3SD93</accession>
<dbReference type="OrthoDB" id="514777at2759"/>
<comment type="caution">
    <text evidence="1">The sequence shown here is derived from an EMBL/GenBank/DDBJ whole genome shotgun (WGS) entry which is preliminary data.</text>
</comment>
<dbReference type="Proteomes" id="UP000683360">
    <property type="component" value="Unassembled WGS sequence"/>
</dbReference>
<evidence type="ECO:0000313" key="2">
    <source>
        <dbReference type="Proteomes" id="UP000683360"/>
    </source>
</evidence>
<dbReference type="EMBL" id="CAJPWZ010001635">
    <property type="protein sequence ID" value="CAG2219634.1"/>
    <property type="molecule type" value="Genomic_DNA"/>
</dbReference>
<name>A0A8S3SD93_MYTED</name>
<dbReference type="Gene3D" id="1.25.40.180">
    <property type="match status" value="1"/>
</dbReference>
<sequence>MFKETKQIPESMLELAQRENIREYINKKLEIEAILCYWYSDSDEGYIKLFTLKAKGSKKLWLWKKMKPYCYKGVASDVQRSSESLKDSSFIEQKWSCHVDNPVGVIQEYSKSIPKPENQFCSSVFTDVNTSFISHQQLAQWVEFSFYICRRYAIYIPKIYQYFRKLVGLMVQDGSVPLSFLKESCQPLKGSGKAGILVANILHDASDREVS</sequence>
<reference evidence="1" key="1">
    <citation type="submission" date="2021-03" db="EMBL/GenBank/DDBJ databases">
        <authorList>
            <person name="Bekaert M."/>
        </authorList>
    </citation>
    <scope>NUCLEOTIDE SEQUENCE</scope>
</reference>
<keyword evidence="2" id="KW-1185">Reference proteome</keyword>
<dbReference type="AlphaFoldDB" id="A0A8S3SD93"/>
<proteinExistence type="predicted"/>
<gene>
    <name evidence="1" type="ORF">MEDL_33155</name>
</gene>
<evidence type="ECO:0000313" key="1">
    <source>
        <dbReference type="EMBL" id="CAG2219634.1"/>
    </source>
</evidence>
<organism evidence="1 2">
    <name type="scientific">Mytilus edulis</name>
    <name type="common">Blue mussel</name>
    <dbReference type="NCBI Taxonomy" id="6550"/>
    <lineage>
        <taxon>Eukaryota</taxon>
        <taxon>Metazoa</taxon>
        <taxon>Spiralia</taxon>
        <taxon>Lophotrochozoa</taxon>
        <taxon>Mollusca</taxon>
        <taxon>Bivalvia</taxon>
        <taxon>Autobranchia</taxon>
        <taxon>Pteriomorphia</taxon>
        <taxon>Mytilida</taxon>
        <taxon>Mytiloidea</taxon>
        <taxon>Mytilidae</taxon>
        <taxon>Mytilinae</taxon>
        <taxon>Mytilus</taxon>
    </lineage>
</organism>
<protein>
    <submittedName>
        <fullName evidence="1">Uncharacterized protein</fullName>
    </submittedName>
</protein>